<dbReference type="EMBL" id="JBELPZ010000008">
    <property type="protein sequence ID" value="MFL9844653.1"/>
    <property type="molecule type" value="Genomic_DNA"/>
</dbReference>
<dbReference type="Pfam" id="PF13568">
    <property type="entry name" value="OMP_b-brl_2"/>
    <property type="match status" value="1"/>
</dbReference>
<proteinExistence type="predicted"/>
<reference evidence="3 4" key="1">
    <citation type="submission" date="2024-06" db="EMBL/GenBank/DDBJ databases">
        <authorList>
            <person name="Kaempfer P."/>
            <person name="Viver T."/>
        </authorList>
    </citation>
    <scope>NUCLEOTIDE SEQUENCE [LARGE SCALE GENOMIC DNA]</scope>
    <source>
        <strain evidence="3 4">ST-119</strain>
    </source>
</reference>
<protein>
    <submittedName>
        <fullName evidence="3">Outer membrane beta-barrel protein</fullName>
    </submittedName>
</protein>
<feature type="signal peptide" evidence="1">
    <location>
        <begin position="1"/>
        <end position="18"/>
    </location>
</feature>
<feature type="chain" id="PRO_5046284275" evidence="1">
    <location>
        <begin position="19"/>
        <end position="204"/>
    </location>
</feature>
<dbReference type="Proteomes" id="UP001629156">
    <property type="component" value="Unassembled WGS sequence"/>
</dbReference>
<accession>A0ABW8Z008</accession>
<gene>
    <name evidence="3" type="ORF">ABS766_09495</name>
</gene>
<comment type="caution">
    <text evidence="3">The sequence shown here is derived from an EMBL/GenBank/DDBJ whole genome shotgun (WGS) entry which is preliminary data.</text>
</comment>
<dbReference type="InterPro" id="IPR025665">
    <property type="entry name" value="Beta-barrel_OMP_2"/>
</dbReference>
<keyword evidence="1" id="KW-0732">Signal</keyword>
<feature type="domain" description="Outer membrane protein beta-barrel" evidence="2">
    <location>
        <begin position="25"/>
        <end position="168"/>
    </location>
</feature>
<organism evidence="3 4">
    <name type="scientific">Flavobacterium rhizosphaerae</name>
    <dbReference type="NCBI Taxonomy" id="3163298"/>
    <lineage>
        <taxon>Bacteria</taxon>
        <taxon>Pseudomonadati</taxon>
        <taxon>Bacteroidota</taxon>
        <taxon>Flavobacteriia</taxon>
        <taxon>Flavobacteriales</taxon>
        <taxon>Flavobacteriaceae</taxon>
        <taxon>Flavobacterium</taxon>
    </lineage>
</organism>
<sequence>MKKALFIFLLLAGFTAVAQVRVMPGIRAGASISTLTQTDLDYKTDFYVGTFAAIKLSRFYVLQPEVNYSRQGASGRQYYNYYYYDGNYSGDGHIDDMSLQYLSFSIINRFTLSDRIDVHVGPTLDFLLNNTYQSIDTDADTGITAGIGYTLPFGLTIEARVKKGFVDILTDYYDGQGNYYDDYNTNFSFQVGVSYNFTVSGRKN</sequence>
<evidence type="ECO:0000256" key="1">
    <source>
        <dbReference type="SAM" id="SignalP"/>
    </source>
</evidence>
<evidence type="ECO:0000259" key="2">
    <source>
        <dbReference type="Pfam" id="PF13568"/>
    </source>
</evidence>
<evidence type="ECO:0000313" key="3">
    <source>
        <dbReference type="EMBL" id="MFL9844653.1"/>
    </source>
</evidence>
<dbReference type="RefSeq" id="WP_408084906.1">
    <property type="nucleotide sequence ID" value="NZ_JBELPZ010000008.1"/>
</dbReference>
<evidence type="ECO:0000313" key="4">
    <source>
        <dbReference type="Proteomes" id="UP001629156"/>
    </source>
</evidence>
<name>A0ABW8Z008_9FLAO</name>
<keyword evidence="4" id="KW-1185">Reference proteome</keyword>